<evidence type="ECO:0000256" key="2">
    <source>
        <dbReference type="ARBA" id="ARBA00022475"/>
    </source>
</evidence>
<protein>
    <submittedName>
        <fullName evidence="8">FtsQ-type POTRA domain-containing protein</fullName>
    </submittedName>
</protein>
<accession>A0A133MY94</accession>
<evidence type="ECO:0000256" key="4">
    <source>
        <dbReference type="ARBA" id="ARBA00022692"/>
    </source>
</evidence>
<evidence type="ECO:0000256" key="3">
    <source>
        <dbReference type="ARBA" id="ARBA00022618"/>
    </source>
</evidence>
<keyword evidence="7" id="KW-0131">Cell cycle</keyword>
<organism evidence="8 9">
    <name type="scientific">Finegoldia magna</name>
    <name type="common">Peptostreptococcus magnus</name>
    <dbReference type="NCBI Taxonomy" id="1260"/>
    <lineage>
        <taxon>Bacteria</taxon>
        <taxon>Bacillati</taxon>
        <taxon>Bacillota</taxon>
        <taxon>Tissierellia</taxon>
        <taxon>Tissierellales</taxon>
        <taxon>Peptoniphilaceae</taxon>
        <taxon>Finegoldia</taxon>
    </lineage>
</organism>
<name>A0A133MY94_FINMA</name>
<comment type="subcellular location">
    <subcellularLocation>
        <location evidence="1">Membrane</location>
    </subcellularLocation>
</comment>
<keyword evidence="5" id="KW-1133">Transmembrane helix</keyword>
<keyword evidence="3" id="KW-0132">Cell division</keyword>
<dbReference type="PANTHER" id="PTHR37820:SF1">
    <property type="entry name" value="CELL DIVISION PROTEIN FTSQ"/>
    <property type="match status" value="1"/>
</dbReference>
<evidence type="ECO:0000256" key="7">
    <source>
        <dbReference type="ARBA" id="ARBA00023306"/>
    </source>
</evidence>
<sequence length="240" mass="27738">MKKLRTVIIVAISLLIALIVYLCATLDYFSIKTIQVKNNKIVKLSEIKNYANYSLGENIFRFNKNKLETKISKDIYIRSASIKKIYPNTIEVTVEETKDICYFEIGKDKFFVDSDFNVVKNKDRIDYSNIVKIVGANENLSKINNLKSDEKFYEFLKNLFSHKVLNQLTEINVYNANDITLLTKNEISVFFGDLNDSEKKSNNISKILNEISTKSINTKMLDTKDPKKPFLIKENAEQSE</sequence>
<dbReference type="RefSeq" id="WP_002842280.1">
    <property type="nucleotide sequence ID" value="NZ_CP054000.1"/>
</dbReference>
<evidence type="ECO:0000256" key="6">
    <source>
        <dbReference type="ARBA" id="ARBA00023136"/>
    </source>
</evidence>
<evidence type="ECO:0000256" key="5">
    <source>
        <dbReference type="ARBA" id="ARBA00022989"/>
    </source>
</evidence>
<dbReference type="EMBL" id="CP054000">
    <property type="protein sequence ID" value="QKH79846.1"/>
    <property type="molecule type" value="Genomic_DNA"/>
</dbReference>
<dbReference type="AlphaFoldDB" id="A0A133MY94"/>
<gene>
    <name evidence="8" type="ORF">FOC70_05615</name>
</gene>
<evidence type="ECO:0000313" key="9">
    <source>
        <dbReference type="Proteomes" id="UP000502899"/>
    </source>
</evidence>
<reference evidence="8 9" key="1">
    <citation type="submission" date="2020-05" db="EMBL/GenBank/DDBJ databases">
        <title>FDA dAtabase for Regulatory Grade micrObial Sequences (FDA-ARGOS): Supporting development and validation of Infectious Disease Dx tests.</title>
        <authorList>
            <person name="Pederson C."/>
            <person name="Tallon L."/>
            <person name="Sadzewicz L."/>
            <person name="Zhao X."/>
            <person name="Vavikolanu K."/>
            <person name="Mehta A."/>
            <person name="Aluvathingal J."/>
            <person name="Nadendla S."/>
            <person name="Myers T."/>
            <person name="Yan Y."/>
            <person name="Sichtig H."/>
        </authorList>
    </citation>
    <scope>NUCLEOTIDE SEQUENCE [LARGE SCALE GENOMIC DNA]</scope>
    <source>
        <strain evidence="8 9">FDAARGOS_764</strain>
    </source>
</reference>
<dbReference type="Gene3D" id="3.10.20.310">
    <property type="entry name" value="membrane protein fhac"/>
    <property type="match status" value="1"/>
</dbReference>
<dbReference type="InterPro" id="IPR013685">
    <property type="entry name" value="POTRA_FtsQ_type"/>
</dbReference>
<dbReference type="GO" id="GO:0051301">
    <property type="term" value="P:cell division"/>
    <property type="evidence" value="ECO:0007669"/>
    <property type="project" value="UniProtKB-KW"/>
</dbReference>
<dbReference type="PROSITE" id="PS51779">
    <property type="entry name" value="POTRA"/>
    <property type="match status" value="1"/>
</dbReference>
<evidence type="ECO:0000313" key="8">
    <source>
        <dbReference type="EMBL" id="QKH79846.1"/>
    </source>
</evidence>
<dbReference type="Proteomes" id="UP000502899">
    <property type="component" value="Chromosome"/>
</dbReference>
<keyword evidence="4" id="KW-0812">Transmembrane</keyword>
<dbReference type="PANTHER" id="PTHR37820">
    <property type="entry name" value="CELL DIVISION PROTEIN DIVIB"/>
    <property type="match status" value="1"/>
</dbReference>
<keyword evidence="2" id="KW-1003">Cell membrane</keyword>
<dbReference type="GO" id="GO:0005886">
    <property type="term" value="C:plasma membrane"/>
    <property type="evidence" value="ECO:0007669"/>
    <property type="project" value="TreeGrafter"/>
</dbReference>
<dbReference type="InterPro" id="IPR050487">
    <property type="entry name" value="FtsQ_DivIB"/>
</dbReference>
<dbReference type="InterPro" id="IPR034746">
    <property type="entry name" value="POTRA"/>
</dbReference>
<evidence type="ECO:0000256" key="1">
    <source>
        <dbReference type="ARBA" id="ARBA00004370"/>
    </source>
</evidence>
<dbReference type="Pfam" id="PF08478">
    <property type="entry name" value="POTRA_1"/>
    <property type="match status" value="1"/>
</dbReference>
<keyword evidence="6" id="KW-0472">Membrane</keyword>
<proteinExistence type="predicted"/>